<accession>A0ABX5LA08</accession>
<dbReference type="EMBL" id="QGDV01000021">
    <property type="protein sequence ID" value="PWJ60998.1"/>
    <property type="molecule type" value="Genomic_DNA"/>
</dbReference>
<protein>
    <recommendedName>
        <fullName evidence="4">RanBP2-type domain-containing protein</fullName>
    </recommendedName>
</protein>
<organism evidence="2 3">
    <name type="scientific">Rathayibacter iranicus NCPPB 2253 = VKM Ac-1602</name>
    <dbReference type="NCBI Taxonomy" id="1328868"/>
    <lineage>
        <taxon>Bacteria</taxon>
        <taxon>Bacillati</taxon>
        <taxon>Actinomycetota</taxon>
        <taxon>Actinomycetes</taxon>
        <taxon>Micrococcales</taxon>
        <taxon>Microbacteriaceae</taxon>
        <taxon>Rathayibacter</taxon>
    </lineage>
</organism>
<dbReference type="Proteomes" id="UP000245674">
    <property type="component" value="Unassembled WGS sequence"/>
</dbReference>
<evidence type="ECO:0008006" key="4">
    <source>
        <dbReference type="Google" id="ProtNLM"/>
    </source>
</evidence>
<reference evidence="2 3" key="1">
    <citation type="submission" date="2018-03" db="EMBL/GenBank/DDBJ databases">
        <title>Genomic Encyclopedia of Type Strains, Phase III (KMG-III): the genomes of soil and plant-associated and newly described type strains.</title>
        <authorList>
            <person name="Whitman W."/>
        </authorList>
    </citation>
    <scope>NUCLEOTIDE SEQUENCE [LARGE SCALE GENOMIC DNA]</scope>
    <source>
        <strain evidence="2 3">VKM Ac-1602</strain>
    </source>
</reference>
<keyword evidence="3" id="KW-1185">Reference proteome</keyword>
<evidence type="ECO:0000256" key="1">
    <source>
        <dbReference type="SAM" id="MobiDB-lite"/>
    </source>
</evidence>
<feature type="compositionally biased region" description="Pro residues" evidence="1">
    <location>
        <begin position="43"/>
        <end position="55"/>
    </location>
</feature>
<evidence type="ECO:0000313" key="2">
    <source>
        <dbReference type="EMBL" id="PWJ60998.1"/>
    </source>
</evidence>
<proteinExistence type="predicted"/>
<feature type="region of interest" description="Disordered" evidence="1">
    <location>
        <begin position="39"/>
        <end position="62"/>
    </location>
</feature>
<comment type="caution">
    <text evidence="2">The sequence shown here is derived from an EMBL/GenBank/DDBJ whole genome shotgun (WGS) entry which is preliminary data.</text>
</comment>
<name>A0ABX5LA08_9MICO</name>
<sequence>MSVWRCRVCEGVNQGGRVCATCGAEVPLGEPLRAAVRTRLPSTTPPAPAPVPPLPSRSELYGYPTPEEYAELDPYETDEPSGGYTFVPLPGGCLMTFVPGRGRGL</sequence>
<evidence type="ECO:0000313" key="3">
    <source>
        <dbReference type="Proteomes" id="UP000245674"/>
    </source>
</evidence>
<gene>
    <name evidence="2" type="ORF">B0H03_1213</name>
</gene>
<dbReference type="RefSeq" id="WP_104264127.1">
    <property type="nucleotide sequence ID" value="NZ_QGDV01000021.1"/>
</dbReference>